<evidence type="ECO:0000256" key="5">
    <source>
        <dbReference type="PROSITE-ProRule" id="PRU10137"/>
    </source>
</evidence>
<dbReference type="PANTHER" id="PTHR30461:SF2">
    <property type="entry name" value="SERINE RECOMBINASE PINE-RELATED"/>
    <property type="match status" value="1"/>
</dbReference>
<evidence type="ECO:0000313" key="10">
    <source>
        <dbReference type="Proteomes" id="UP000177208"/>
    </source>
</evidence>
<protein>
    <recommendedName>
        <fullName evidence="11">Resolvase/invertase-type recombinase catalytic domain-containing protein</fullName>
    </recommendedName>
</protein>
<dbReference type="InterPro" id="IPR038109">
    <property type="entry name" value="DNA_bind_recomb_sf"/>
</dbReference>
<evidence type="ECO:0000256" key="4">
    <source>
        <dbReference type="PIRSR" id="PIRSR606118-50"/>
    </source>
</evidence>
<feature type="domain" description="Resolvase/invertase-type recombinase catalytic" evidence="7">
    <location>
        <begin position="3"/>
        <end position="150"/>
    </location>
</feature>
<dbReference type="InterPro" id="IPR011109">
    <property type="entry name" value="DNA_bind_recombinase_dom"/>
</dbReference>
<dbReference type="InterPro" id="IPR006118">
    <property type="entry name" value="Recombinase_CS"/>
</dbReference>
<organism evidence="9 10">
    <name type="scientific">Candidatus Roizmanbacteria bacterium RIFCSPHIGHO2_01_FULL_39_12c</name>
    <dbReference type="NCBI Taxonomy" id="1802031"/>
    <lineage>
        <taxon>Bacteria</taxon>
        <taxon>Candidatus Roizmaniibacteriota</taxon>
    </lineage>
</organism>
<dbReference type="Pfam" id="PF00239">
    <property type="entry name" value="Resolvase"/>
    <property type="match status" value="1"/>
</dbReference>
<dbReference type="Gene3D" id="3.90.1750.20">
    <property type="entry name" value="Putative Large Serine Recombinase, Chain B, Domain 2"/>
    <property type="match status" value="1"/>
</dbReference>
<evidence type="ECO:0008006" key="11">
    <source>
        <dbReference type="Google" id="ProtNLM"/>
    </source>
</evidence>
<dbReference type="GO" id="GO:0015074">
    <property type="term" value="P:DNA integration"/>
    <property type="evidence" value="ECO:0007669"/>
    <property type="project" value="UniProtKB-KW"/>
</dbReference>
<dbReference type="Proteomes" id="UP000177208">
    <property type="component" value="Unassembled WGS sequence"/>
</dbReference>
<reference evidence="9 10" key="1">
    <citation type="journal article" date="2016" name="Nat. Commun.">
        <title>Thousands of microbial genomes shed light on interconnected biogeochemical processes in an aquifer system.</title>
        <authorList>
            <person name="Anantharaman K."/>
            <person name="Brown C.T."/>
            <person name="Hug L.A."/>
            <person name="Sharon I."/>
            <person name="Castelle C.J."/>
            <person name="Probst A.J."/>
            <person name="Thomas B.C."/>
            <person name="Singh A."/>
            <person name="Wilkins M.J."/>
            <person name="Karaoz U."/>
            <person name="Brodie E.L."/>
            <person name="Williams K.H."/>
            <person name="Hubbard S.S."/>
            <person name="Banfield J.F."/>
        </authorList>
    </citation>
    <scope>NUCLEOTIDE SEQUENCE [LARGE SCALE GENOMIC DNA]</scope>
</reference>
<evidence type="ECO:0000313" key="9">
    <source>
        <dbReference type="EMBL" id="OGK17710.1"/>
    </source>
</evidence>
<evidence type="ECO:0000256" key="3">
    <source>
        <dbReference type="ARBA" id="ARBA00023172"/>
    </source>
</evidence>
<dbReference type="InterPro" id="IPR036162">
    <property type="entry name" value="Resolvase-like_N_sf"/>
</dbReference>
<dbReference type="InterPro" id="IPR006119">
    <property type="entry name" value="Resolv_N"/>
</dbReference>
<accession>A0A1F7GFL6</accession>
<feature type="domain" description="Recombinase" evidence="8">
    <location>
        <begin position="157"/>
        <end position="262"/>
    </location>
</feature>
<keyword evidence="6" id="KW-0175">Coiled coil</keyword>
<dbReference type="SMART" id="SM00857">
    <property type="entry name" value="Resolvase"/>
    <property type="match status" value="1"/>
</dbReference>
<dbReference type="SUPFAM" id="SSF53041">
    <property type="entry name" value="Resolvase-like"/>
    <property type="match status" value="1"/>
</dbReference>
<keyword evidence="2" id="KW-0238">DNA-binding</keyword>
<dbReference type="CDD" id="cd00338">
    <property type="entry name" value="Ser_Recombinase"/>
    <property type="match status" value="1"/>
</dbReference>
<dbReference type="PROSITE" id="PS00397">
    <property type="entry name" value="RECOMBINASES_1"/>
    <property type="match status" value="1"/>
</dbReference>
<feature type="active site" description="O-(5'-phospho-DNA)-serine intermediate" evidence="4 5">
    <location>
        <position position="11"/>
    </location>
</feature>
<dbReference type="PANTHER" id="PTHR30461">
    <property type="entry name" value="DNA-INVERTASE FROM LAMBDOID PROPHAGE"/>
    <property type="match status" value="1"/>
</dbReference>
<keyword evidence="1" id="KW-0229">DNA integration</keyword>
<dbReference type="AlphaFoldDB" id="A0A1F7GFL6"/>
<sequence length="504" mass="57815">MKKAIVYVRVSSKEQLEGSSLEVQERICTEYALRNDYEIVKVFIEKGESAKTTDRTELKFLLEYVAKNYKSLDALIVAKIDRLARNSTDHALLKVGFSKYGLRLVSATENLEDTPVGRLMETQLAGFAQFDNEIRTERSVGGMVAAVKAGRYVWGAPVGYINTGGRGRTNLAQNPDNPEIVKLVRKAWVLVDTGCNLEEARKQISKEGLHISKSNFPRMFRNKVYMGIIEKFGLSVVGDFKPIVEPELFQRVLGKLENTGKKIPIYRKDNEEFPIRGLVICSECGKGLTASWSRGNGGRYAFYRCMYCPRKNYHRDDRNTRDGFKEGIETKFIKLLKTYNYKQTLKDALIKAIEVNLEYRNETNKKKVNVLNKQLIQLKAKEKQIAEKNFNNVINDRVAKEMLEENEQKISELTLQLHEQDDTKDEIMKVVRHSITVLEDIGSAWMRVELDIKKRFQKFLFPEGLLYDGDKFGTTRLAYCIEPISTSALQKSHDVRVPYQKCNP</sequence>
<evidence type="ECO:0000256" key="2">
    <source>
        <dbReference type="ARBA" id="ARBA00023125"/>
    </source>
</evidence>
<name>A0A1F7GFL6_9BACT</name>
<evidence type="ECO:0000256" key="6">
    <source>
        <dbReference type="SAM" id="Coils"/>
    </source>
</evidence>
<evidence type="ECO:0000256" key="1">
    <source>
        <dbReference type="ARBA" id="ARBA00022908"/>
    </source>
</evidence>
<proteinExistence type="predicted"/>
<comment type="caution">
    <text evidence="9">The sequence shown here is derived from an EMBL/GenBank/DDBJ whole genome shotgun (WGS) entry which is preliminary data.</text>
</comment>
<dbReference type="PROSITE" id="PS51736">
    <property type="entry name" value="RECOMBINASES_3"/>
    <property type="match status" value="1"/>
</dbReference>
<dbReference type="GO" id="GO:0003677">
    <property type="term" value="F:DNA binding"/>
    <property type="evidence" value="ECO:0007669"/>
    <property type="project" value="UniProtKB-KW"/>
</dbReference>
<dbReference type="PROSITE" id="PS51737">
    <property type="entry name" value="RECOMBINASE_DNA_BIND"/>
    <property type="match status" value="1"/>
</dbReference>
<evidence type="ECO:0000259" key="7">
    <source>
        <dbReference type="PROSITE" id="PS51736"/>
    </source>
</evidence>
<dbReference type="InterPro" id="IPR050639">
    <property type="entry name" value="SSR_resolvase"/>
</dbReference>
<keyword evidence="3" id="KW-0233">DNA recombination</keyword>
<dbReference type="EMBL" id="MFZG01000001">
    <property type="protein sequence ID" value="OGK17710.1"/>
    <property type="molecule type" value="Genomic_DNA"/>
</dbReference>
<feature type="coiled-coil region" evidence="6">
    <location>
        <begin position="361"/>
        <end position="423"/>
    </location>
</feature>
<dbReference type="Gene3D" id="3.40.50.1390">
    <property type="entry name" value="Resolvase, N-terminal catalytic domain"/>
    <property type="match status" value="1"/>
</dbReference>
<dbReference type="GO" id="GO:0000150">
    <property type="term" value="F:DNA strand exchange activity"/>
    <property type="evidence" value="ECO:0007669"/>
    <property type="project" value="InterPro"/>
</dbReference>
<gene>
    <name evidence="9" type="ORF">A2774_01985</name>
</gene>
<evidence type="ECO:0000259" key="8">
    <source>
        <dbReference type="PROSITE" id="PS51737"/>
    </source>
</evidence>